<dbReference type="InterPro" id="IPR043904">
    <property type="entry name" value="PhoD_2-like"/>
</dbReference>
<feature type="compositionally biased region" description="Acidic residues" evidence="1">
    <location>
        <begin position="1557"/>
        <end position="1572"/>
    </location>
</feature>
<feature type="compositionally biased region" description="Basic and acidic residues" evidence="1">
    <location>
        <begin position="859"/>
        <end position="871"/>
    </location>
</feature>
<feature type="compositionally biased region" description="Polar residues" evidence="1">
    <location>
        <begin position="167"/>
        <end position="179"/>
    </location>
</feature>
<feature type="region of interest" description="Disordered" evidence="1">
    <location>
        <begin position="1527"/>
        <end position="1793"/>
    </location>
</feature>
<feature type="region of interest" description="Disordered" evidence="1">
    <location>
        <begin position="1345"/>
        <end position="1493"/>
    </location>
</feature>
<dbReference type="InterPro" id="IPR029052">
    <property type="entry name" value="Metallo-depent_PP-like"/>
</dbReference>
<keyword evidence="4" id="KW-1185">Reference proteome</keyword>
<dbReference type="SUPFAM" id="SSF56300">
    <property type="entry name" value="Metallo-dependent phosphatases"/>
    <property type="match status" value="1"/>
</dbReference>
<feature type="compositionally biased region" description="Polar residues" evidence="1">
    <location>
        <begin position="551"/>
        <end position="567"/>
    </location>
</feature>
<feature type="compositionally biased region" description="Gly residues" evidence="1">
    <location>
        <begin position="1759"/>
        <end position="1776"/>
    </location>
</feature>
<feature type="compositionally biased region" description="Polar residues" evidence="1">
    <location>
        <begin position="223"/>
        <end position="239"/>
    </location>
</feature>
<feature type="compositionally biased region" description="Low complexity" evidence="1">
    <location>
        <begin position="1657"/>
        <end position="1671"/>
    </location>
</feature>
<dbReference type="PANTHER" id="PTHR46689:SF1">
    <property type="entry name" value="PHOD-LIKE PHOSPHATASE DOMAIN-CONTAINING PROTEIN"/>
    <property type="match status" value="1"/>
</dbReference>
<feature type="compositionally biased region" description="Basic and acidic residues" evidence="1">
    <location>
        <begin position="1463"/>
        <end position="1476"/>
    </location>
</feature>
<feature type="region of interest" description="Disordered" evidence="1">
    <location>
        <begin position="106"/>
        <end position="408"/>
    </location>
</feature>
<organism evidence="3 4">
    <name type="scientific">Saxophila tyrrhenica</name>
    <dbReference type="NCBI Taxonomy" id="1690608"/>
    <lineage>
        <taxon>Eukaryota</taxon>
        <taxon>Fungi</taxon>
        <taxon>Dikarya</taxon>
        <taxon>Ascomycota</taxon>
        <taxon>Pezizomycotina</taxon>
        <taxon>Dothideomycetes</taxon>
        <taxon>Dothideomycetidae</taxon>
        <taxon>Mycosphaerellales</taxon>
        <taxon>Extremaceae</taxon>
        <taxon>Saxophila</taxon>
    </lineage>
</organism>
<dbReference type="InterPro" id="IPR038607">
    <property type="entry name" value="PhoD-like_sf"/>
</dbReference>
<dbReference type="Proteomes" id="UP001337655">
    <property type="component" value="Unassembled WGS sequence"/>
</dbReference>
<gene>
    <name evidence="3" type="ORF">LTR77_003743</name>
</gene>
<feature type="region of interest" description="Disordered" evidence="1">
    <location>
        <begin position="845"/>
        <end position="871"/>
    </location>
</feature>
<feature type="compositionally biased region" description="Polar residues" evidence="1">
    <location>
        <begin position="311"/>
        <end position="321"/>
    </location>
</feature>
<feature type="compositionally biased region" description="Basic and acidic residues" evidence="1">
    <location>
        <begin position="199"/>
        <end position="217"/>
    </location>
</feature>
<evidence type="ECO:0000313" key="3">
    <source>
        <dbReference type="EMBL" id="KAK5172105.1"/>
    </source>
</evidence>
<feature type="compositionally biased region" description="Low complexity" evidence="1">
    <location>
        <begin position="1581"/>
        <end position="1595"/>
    </location>
</feature>
<feature type="compositionally biased region" description="Low complexity" evidence="1">
    <location>
        <begin position="498"/>
        <end position="550"/>
    </location>
</feature>
<feature type="domain" description="PhoD-like phosphatase" evidence="2">
    <location>
        <begin position="927"/>
        <end position="1183"/>
    </location>
</feature>
<evidence type="ECO:0000313" key="4">
    <source>
        <dbReference type="Proteomes" id="UP001337655"/>
    </source>
</evidence>
<dbReference type="GeneID" id="89925089"/>
<accession>A0AAV9PF55</accession>
<dbReference type="Gene3D" id="3.60.21.70">
    <property type="entry name" value="PhoD-like phosphatase"/>
    <property type="match status" value="1"/>
</dbReference>
<dbReference type="CDD" id="cd07389">
    <property type="entry name" value="MPP_PhoD"/>
    <property type="match status" value="1"/>
</dbReference>
<evidence type="ECO:0000259" key="2">
    <source>
        <dbReference type="Pfam" id="PF19050"/>
    </source>
</evidence>
<feature type="compositionally biased region" description="Basic and acidic residues" evidence="1">
    <location>
        <begin position="1537"/>
        <end position="1556"/>
    </location>
</feature>
<feature type="compositionally biased region" description="Polar residues" evidence="1">
    <location>
        <begin position="845"/>
        <end position="858"/>
    </location>
</feature>
<feature type="domain" description="PhoD-like phosphatase" evidence="2">
    <location>
        <begin position="1191"/>
        <end position="1349"/>
    </location>
</feature>
<sequence>MATNADSSNRRQSGLWNQNPTTGYFEKAPTSQSNGPYQYYQPPAADSKPRRSFSDRTGNPTLTSAYLAATQNNVSGASSVLDKSRIKDVALATHAKIASSLHAYSGDAGADDFARSGHAVHVHSPDAEIPKARPLGGDAGKPALSVDPNAVPENVRGTAWSPDPGPTSANTNTRRTSAGNAEVPGRRPSVADKSPLQKLEGKLGDISKEEKRARMEQLENVARQRSTNKGEAPARSNTLRSEKGRAVSDGNRRPSDNRSSDKYQRQVTAGAPKALPPDNGAMRFRRASDALRNGNGSRDVSGGAPDRQRSVRQSAIASNPQPYHHAPEAPRSLGVAYPQPGAGRQVSREAQPYHHAPEAPTSVNVAGYPHNANRGSRDGASRSVSNPVPPSPNTADRGGLERTASGKYKRRLRDAGFVGAAAMAGGAAGGATAHEYGDPDRGREAYEKRKSAEGGEPLSPVSTTGGSRDVGRSGSRKLQKPYPWRAAQGRRSSDRGQPEQQYQQSPREQQQQQPQPQQQYQQSPREQSYQQQQQYQQSPREQQQPQQQSRNISTDPVQDKSTLQTNRMGDHEKEIPPASEDPDPIARATVATGPDIAVPYSIPPQTAAGQEARAQVGFHDEPMAANMSPEQKHHHFGGMFHRDENKGRGYVKGKALEEWKGGKPVRLTAGDLDFMRSSGGGDDGYFGAQKDRRSSSGGVAAAQYAGPYEEEAKSFHPPLFLKCGPLLRYTGMRKEMSSSGRGEREIWRGSVMIVTEDEQSDISSPPTLRLFAQPAELHTPPERHGFEVAPEDEDPVAGQVKISRTGRPLYVRPVHDLDGEVDLSREENNSGLYSATRAPMLGPQFSSGSDGRQSQHITFQDKSRIRGRDGEKAGRYREIKAVRLHAERGFTFWRWSLEVELGSTPHRVAYRINKGPALGFWVPARGESMNVLFHSCNGFSMSVDPDTFSGPDPLWRDVLNRHQHRPFHVMLGGGDQIYNDAAMRDTTLFREWLQTKNPEHKHHAPFSVEMQEELESFYFHRYSMWFSQGLFAMAASQVPMVNMWDDHDIIDGFGSYPHHFMSTPVFTGVGAVAFKYYMLFQHQSLVAETAREEPSWVLGASPGPYINELSRSIFLSLGQDLKLLALDCRTERMRDEILSQQSYDILFDRARTEIRKGDTKHLLVLLGVPIAYPRLNFLENILTSRALDPIKALGRTGMLGGFVNKFDGGVEILDDLDDHWTAKHHKAERNWFIQELQELAAEKSVRVTILGGDVHLGAVGQFYTPRKLGVAKDRDHRYMPNVVSSAIVNTPPPVMMADVLNKRNKVHHLDGETDEDMIPMFEVDVDGSKRNNKCLLPRRNYCTIRQWQPGSTPPSTPPPEDSRPGTGYDGQEGMGEGEERDRRYPPGSMSRTRSLTGMPGRLVRRLSGSGRSKNPPSSLERAGTRPGMGRSSSLSGLPRNDGQDGGAPQRPTNTFMRRPTNLSEKEIRRAAERGGAPDDEDGEAAAPGHVNLEGGLDVSLNMEVDQHDPAGTTRCYRLLVPALRYEGAGDVNTASFGEKKVGFLDRLRGKGKRDGRDEEEEDYSSEEGDERDESTPPDSRGQGQQQQQQQFWGQQPAGAVAARGTGRQPHGTDGAYDAPRGSVDNPPRSGGAYQQGYDLASPPLGSSRPTQASAGSNNNNDPYPTQQQQPPTSSSGPWYRRVSAPFSQKHAQRVPSPSLYNRGRGQDQDEYSDEGSFTPSDEYEDGDDRGYEDDEGPQGRTPGQQPRRLSKAERFFGMGEEGSGGSAAGGGYGNGNGEDREGGGRRGKWKIWK</sequence>
<proteinExistence type="predicted"/>
<protein>
    <recommendedName>
        <fullName evidence="2">PhoD-like phosphatase domain-containing protein</fullName>
    </recommendedName>
</protein>
<feature type="compositionally biased region" description="Basic and acidic residues" evidence="1">
    <location>
        <begin position="435"/>
        <end position="453"/>
    </location>
</feature>
<feature type="compositionally biased region" description="Polar residues" evidence="1">
    <location>
        <begin position="1647"/>
        <end position="1656"/>
    </location>
</feature>
<dbReference type="InterPro" id="IPR018946">
    <property type="entry name" value="PhoD-like_MPP"/>
</dbReference>
<feature type="region of interest" description="Disordered" evidence="1">
    <location>
        <begin position="425"/>
        <end position="601"/>
    </location>
</feature>
<feature type="compositionally biased region" description="Basic and acidic residues" evidence="1">
    <location>
        <begin position="240"/>
        <end position="264"/>
    </location>
</feature>
<feature type="compositionally biased region" description="Acidic residues" evidence="1">
    <location>
        <begin position="1721"/>
        <end position="1736"/>
    </location>
</feature>
<reference evidence="3 4" key="1">
    <citation type="submission" date="2023-08" db="EMBL/GenBank/DDBJ databases">
        <title>Black Yeasts Isolated from many extreme environments.</title>
        <authorList>
            <person name="Coleine C."/>
            <person name="Stajich J.E."/>
            <person name="Selbmann L."/>
        </authorList>
    </citation>
    <scope>NUCLEOTIDE SEQUENCE [LARGE SCALE GENOMIC DNA]</scope>
    <source>
        <strain evidence="3 4">CCFEE 5935</strain>
    </source>
</reference>
<dbReference type="PANTHER" id="PTHR46689">
    <property type="entry name" value="MEMBRANE PROTEIN, PUTATIVE-RELATED"/>
    <property type="match status" value="1"/>
</dbReference>
<feature type="compositionally biased region" description="Polar residues" evidence="1">
    <location>
        <begin position="1"/>
        <end position="22"/>
    </location>
</feature>
<dbReference type="Pfam" id="PF19050">
    <property type="entry name" value="PhoD_2"/>
    <property type="match status" value="2"/>
</dbReference>
<dbReference type="GO" id="GO:0016020">
    <property type="term" value="C:membrane"/>
    <property type="evidence" value="ECO:0007669"/>
    <property type="project" value="TreeGrafter"/>
</dbReference>
<evidence type="ECO:0000256" key="1">
    <source>
        <dbReference type="SAM" id="MobiDB-lite"/>
    </source>
</evidence>
<dbReference type="RefSeq" id="XP_064660949.1">
    <property type="nucleotide sequence ID" value="XM_064800998.1"/>
</dbReference>
<comment type="caution">
    <text evidence="3">The sequence shown here is derived from an EMBL/GenBank/DDBJ whole genome shotgun (WGS) entry which is preliminary data.</text>
</comment>
<name>A0AAV9PF55_9PEZI</name>
<dbReference type="EMBL" id="JAVRRT010000005">
    <property type="protein sequence ID" value="KAK5172105.1"/>
    <property type="molecule type" value="Genomic_DNA"/>
</dbReference>
<feature type="region of interest" description="Disordered" evidence="1">
    <location>
        <begin position="1"/>
        <end position="61"/>
    </location>
</feature>